<dbReference type="InterPro" id="IPR053175">
    <property type="entry name" value="DHMBA_Reg_Transcription_Factor"/>
</dbReference>
<keyword evidence="3" id="KW-1185">Reference proteome</keyword>
<dbReference type="Pfam" id="PF11951">
    <property type="entry name" value="Fungal_trans_2"/>
    <property type="match status" value="1"/>
</dbReference>
<dbReference type="Proteomes" id="UP000178912">
    <property type="component" value="Unassembled WGS sequence"/>
</dbReference>
<dbReference type="AlphaFoldDB" id="A0A1E1K4B2"/>
<dbReference type="OrthoDB" id="4220372at2759"/>
<name>A0A1E1K4B2_9HELO</name>
<proteinExistence type="predicted"/>
<dbReference type="PANTHER" id="PTHR38791">
    <property type="entry name" value="ZN(II)2CYS6 TRANSCRIPTION FACTOR (EUROFUNG)-RELATED-RELATED"/>
    <property type="match status" value="1"/>
</dbReference>
<feature type="coiled-coil region" evidence="1">
    <location>
        <begin position="273"/>
        <end position="300"/>
    </location>
</feature>
<dbReference type="EMBL" id="FJUX01000014">
    <property type="protein sequence ID" value="CZS92935.1"/>
    <property type="molecule type" value="Genomic_DNA"/>
</dbReference>
<sequence>MKRQCTGYRDEIDLIFRHINPKSTKQRAKSIETPGPNVRSQKNTCGPYYNYEQLTADPPRALLFPEEDRRLCYFYQTTMDNLVISDHVQYLHSQLPILMSRTRQDSVLQLAARAISYAAWGRSHGNNDEVDLTARMHYSRALLALAASIRDSIEAKKDETLYAALLLEGYETTAFNQEALPAWGTHVDGVTALIKNRGRENFNGPMSCMMFLFARRSAILSQIQSSTPIDPIFEQNGDALLPYENYGDRLLSRTMRITKIQDRTNRLLAQENLKIHVDTLSELKKDAKDLDEEFAAWAVQTPTHFTYSAITNIGIRSEDWIEGSVYVPQEIHRYPNNYVTRIWNLYRVSRLILSSIIHRISQTQNTDSASSNVKIDGINQAMVDEICASIPCLLGYDCFDLKHATFLKPGSLWPQASSGIPPQATDSGKFSLIWPLYVASSVPTTSDSQRRWLLDQLNWIADTGQIHAKVLKGCGFYKDKAKISSTIQIPRSANIFEKTDFVTSGGYGLRPQTSVKQESSPLDLNMSRLHDDQMILCFPLPTDADNGLV</sequence>
<reference evidence="3" key="1">
    <citation type="submission" date="2016-03" db="EMBL/GenBank/DDBJ databases">
        <authorList>
            <person name="Guldener U."/>
        </authorList>
    </citation>
    <scope>NUCLEOTIDE SEQUENCE [LARGE SCALE GENOMIC DNA]</scope>
    <source>
        <strain evidence="3">04CH-RAC-A.6.1</strain>
    </source>
</reference>
<gene>
    <name evidence="2" type="ORF">RAG0_03432</name>
</gene>
<evidence type="ECO:0008006" key="4">
    <source>
        <dbReference type="Google" id="ProtNLM"/>
    </source>
</evidence>
<evidence type="ECO:0000256" key="1">
    <source>
        <dbReference type="SAM" id="Coils"/>
    </source>
</evidence>
<evidence type="ECO:0000313" key="2">
    <source>
        <dbReference type="EMBL" id="CZS92935.1"/>
    </source>
</evidence>
<accession>A0A1E1K4B2</accession>
<dbReference type="InterPro" id="IPR021858">
    <property type="entry name" value="Fun_TF"/>
</dbReference>
<organism evidence="2 3">
    <name type="scientific">Rhynchosporium agropyri</name>
    <dbReference type="NCBI Taxonomy" id="914238"/>
    <lineage>
        <taxon>Eukaryota</taxon>
        <taxon>Fungi</taxon>
        <taxon>Dikarya</taxon>
        <taxon>Ascomycota</taxon>
        <taxon>Pezizomycotina</taxon>
        <taxon>Leotiomycetes</taxon>
        <taxon>Helotiales</taxon>
        <taxon>Ploettnerulaceae</taxon>
        <taxon>Rhynchosporium</taxon>
    </lineage>
</organism>
<protein>
    <recommendedName>
        <fullName evidence="4">Negative acting factor</fullName>
    </recommendedName>
</protein>
<evidence type="ECO:0000313" key="3">
    <source>
        <dbReference type="Proteomes" id="UP000178912"/>
    </source>
</evidence>
<keyword evidence="1" id="KW-0175">Coiled coil</keyword>
<dbReference type="PANTHER" id="PTHR38791:SF13">
    <property type="entry name" value="ZN(2)-C6 FUNGAL-TYPE DOMAIN-CONTAINING PROTEIN"/>
    <property type="match status" value="1"/>
</dbReference>